<dbReference type="InterPro" id="IPR012156">
    <property type="entry name" value="Cold_shock_CspA"/>
</dbReference>
<reference evidence="2" key="1">
    <citation type="submission" date="2022-12" db="EMBL/GenBank/DDBJ databases">
        <authorList>
            <person name="Wang J."/>
        </authorList>
    </citation>
    <scope>NUCLEOTIDE SEQUENCE</scope>
    <source>
        <strain evidence="2">HY-42-06</strain>
    </source>
</reference>
<keyword evidence="1" id="KW-0812">Transmembrane</keyword>
<keyword evidence="3" id="KW-1185">Reference proteome</keyword>
<feature type="transmembrane region" description="Helical" evidence="1">
    <location>
        <begin position="6"/>
        <end position="22"/>
    </location>
</feature>
<evidence type="ECO:0000313" key="3">
    <source>
        <dbReference type="Proteomes" id="UP001079657"/>
    </source>
</evidence>
<protein>
    <submittedName>
        <fullName evidence="2">DUF1294 domain-containing protein</fullName>
    </submittedName>
</protein>
<dbReference type="Proteomes" id="UP001079657">
    <property type="component" value="Unassembled WGS sequence"/>
</dbReference>
<keyword evidence="1" id="KW-1133">Transmembrane helix</keyword>
<dbReference type="PIRSF" id="PIRSF002599">
    <property type="entry name" value="Cold_shock_A"/>
    <property type="match status" value="1"/>
</dbReference>
<dbReference type="Pfam" id="PF06961">
    <property type="entry name" value="DUF1294"/>
    <property type="match status" value="1"/>
</dbReference>
<accession>A0ABT4CJE1</accession>
<sequence>MKIFIIYLIIINLYGLCIMYSDKRKAKKGKWRVPEAKLFTIAYLFGSLGIMVGMKFFRHKTKHFKFVYGIPIIFFIQLYLIYKFIYKFIYNFKLINY</sequence>
<dbReference type="InterPro" id="IPR010718">
    <property type="entry name" value="DUF1294"/>
</dbReference>
<gene>
    <name evidence="2" type="ORF">OXH55_00690</name>
</gene>
<comment type="caution">
    <text evidence="2">The sequence shown here is derived from an EMBL/GenBank/DDBJ whole genome shotgun (WGS) entry which is preliminary data.</text>
</comment>
<feature type="transmembrane region" description="Helical" evidence="1">
    <location>
        <begin position="34"/>
        <end position="54"/>
    </location>
</feature>
<proteinExistence type="predicted"/>
<organism evidence="2 3">
    <name type="scientific">Clostridium ganghwense</name>
    <dbReference type="NCBI Taxonomy" id="312089"/>
    <lineage>
        <taxon>Bacteria</taxon>
        <taxon>Bacillati</taxon>
        <taxon>Bacillota</taxon>
        <taxon>Clostridia</taxon>
        <taxon>Eubacteriales</taxon>
        <taxon>Clostridiaceae</taxon>
        <taxon>Clostridium</taxon>
    </lineage>
</organism>
<keyword evidence="1" id="KW-0472">Membrane</keyword>
<name>A0ABT4CJE1_9CLOT</name>
<feature type="transmembrane region" description="Helical" evidence="1">
    <location>
        <begin position="66"/>
        <end position="85"/>
    </location>
</feature>
<evidence type="ECO:0000313" key="2">
    <source>
        <dbReference type="EMBL" id="MCY6369162.1"/>
    </source>
</evidence>
<dbReference type="RefSeq" id="WP_268047481.1">
    <property type="nucleotide sequence ID" value="NZ_JAPQES010000001.1"/>
</dbReference>
<evidence type="ECO:0000256" key="1">
    <source>
        <dbReference type="SAM" id="Phobius"/>
    </source>
</evidence>
<dbReference type="EMBL" id="JAPQES010000001">
    <property type="protein sequence ID" value="MCY6369162.1"/>
    <property type="molecule type" value="Genomic_DNA"/>
</dbReference>